<dbReference type="PANTHER" id="PTHR43798:SF29">
    <property type="entry name" value="AB HYDROLASE-1 DOMAIN-CONTAINING PROTEIN"/>
    <property type="match status" value="1"/>
</dbReference>
<dbReference type="PANTHER" id="PTHR43798">
    <property type="entry name" value="MONOACYLGLYCEROL LIPASE"/>
    <property type="match status" value="1"/>
</dbReference>
<protein>
    <submittedName>
        <fullName evidence="2">Alpha/beta fold hydrolase</fullName>
    </submittedName>
</protein>
<name>A0A7M2X2H2_9BACT</name>
<dbReference type="SUPFAM" id="SSF53474">
    <property type="entry name" value="alpha/beta-Hydrolases"/>
    <property type="match status" value="1"/>
</dbReference>
<accession>A0A7M2X2H2</accession>
<dbReference type="Proteomes" id="UP000593765">
    <property type="component" value="Chromosome"/>
</dbReference>
<keyword evidence="2" id="KW-0378">Hydrolase</keyword>
<dbReference type="EMBL" id="CP063458">
    <property type="protein sequence ID" value="QOV91622.1"/>
    <property type="molecule type" value="Genomic_DNA"/>
</dbReference>
<dbReference type="GO" id="GO:0016787">
    <property type="term" value="F:hydrolase activity"/>
    <property type="evidence" value="ECO:0007669"/>
    <property type="project" value="UniProtKB-KW"/>
</dbReference>
<dbReference type="PRINTS" id="PR00412">
    <property type="entry name" value="EPOXHYDRLASE"/>
</dbReference>
<dbReference type="InterPro" id="IPR000639">
    <property type="entry name" value="Epox_hydrolase-like"/>
</dbReference>
<keyword evidence="3" id="KW-1185">Reference proteome</keyword>
<proteinExistence type="predicted"/>
<dbReference type="PRINTS" id="PR00111">
    <property type="entry name" value="ABHYDROLASE"/>
</dbReference>
<organism evidence="2 3">
    <name type="scientific">Humisphaera borealis</name>
    <dbReference type="NCBI Taxonomy" id="2807512"/>
    <lineage>
        <taxon>Bacteria</taxon>
        <taxon>Pseudomonadati</taxon>
        <taxon>Planctomycetota</taxon>
        <taxon>Phycisphaerae</taxon>
        <taxon>Tepidisphaerales</taxon>
        <taxon>Tepidisphaeraceae</taxon>
        <taxon>Humisphaera</taxon>
    </lineage>
</organism>
<reference evidence="2 3" key="1">
    <citation type="submission" date="2020-10" db="EMBL/GenBank/DDBJ databases">
        <title>Wide distribution of Phycisphaera-like planctomycetes from WD2101 soil group in peatlands and genome analysis of the first cultivated representative.</title>
        <authorList>
            <person name="Dedysh S.N."/>
            <person name="Beletsky A.V."/>
            <person name="Ivanova A."/>
            <person name="Kulichevskaya I.S."/>
            <person name="Suzina N.E."/>
            <person name="Philippov D.A."/>
            <person name="Rakitin A.L."/>
            <person name="Mardanov A.V."/>
            <person name="Ravin N.V."/>
        </authorList>
    </citation>
    <scope>NUCLEOTIDE SEQUENCE [LARGE SCALE GENOMIC DNA]</scope>
    <source>
        <strain evidence="2 3">M1803</strain>
    </source>
</reference>
<dbReference type="InterPro" id="IPR000073">
    <property type="entry name" value="AB_hydrolase_1"/>
</dbReference>
<gene>
    <name evidence="2" type="ORF">IPV69_09770</name>
</gene>
<dbReference type="Pfam" id="PF12697">
    <property type="entry name" value="Abhydrolase_6"/>
    <property type="match status" value="1"/>
</dbReference>
<dbReference type="RefSeq" id="WP_206294923.1">
    <property type="nucleotide sequence ID" value="NZ_CP063458.1"/>
</dbReference>
<dbReference type="AlphaFoldDB" id="A0A7M2X2H2"/>
<evidence type="ECO:0000313" key="2">
    <source>
        <dbReference type="EMBL" id="QOV91622.1"/>
    </source>
</evidence>
<dbReference type="KEGG" id="hbs:IPV69_09770"/>
<dbReference type="InterPro" id="IPR029058">
    <property type="entry name" value="AB_hydrolase_fold"/>
</dbReference>
<dbReference type="InterPro" id="IPR050266">
    <property type="entry name" value="AB_hydrolase_sf"/>
</dbReference>
<evidence type="ECO:0000313" key="3">
    <source>
        <dbReference type="Proteomes" id="UP000593765"/>
    </source>
</evidence>
<dbReference type="Gene3D" id="3.40.50.1820">
    <property type="entry name" value="alpha/beta hydrolase"/>
    <property type="match status" value="1"/>
</dbReference>
<evidence type="ECO:0000259" key="1">
    <source>
        <dbReference type="Pfam" id="PF12697"/>
    </source>
</evidence>
<sequence length="263" mass="28164">MPTQALNGVDFFYEDRGKGLPLVLLHGFPLSHAMWSAQMADLASTCRVIAPDFRGFGKSQSDQPFTVDSLAADVHGLLKAIGALPCVVAGLSMGGYVALAFARQFANDLKGLVLVDTRADGDSPQAKESRTKTIDLVRKQGPKAIADAMIPRLLAPGADEGRPELARSLRRMIEDNSAKTIEHALIALRDRPDSTPLLPTLKVPTLIVVGDGDQITPPDIAEGMHKAIPGAKLAVIRGAGHMTPIEQPIQVNQALRLFVSKIR</sequence>
<feature type="domain" description="AB hydrolase-1" evidence="1">
    <location>
        <begin position="22"/>
        <end position="253"/>
    </location>
</feature>